<dbReference type="KEGG" id="mag:amb3165"/>
<dbReference type="InterPro" id="IPR011002">
    <property type="entry name" value="FliG_a-hlx"/>
</dbReference>
<dbReference type="Pfam" id="PF01706">
    <property type="entry name" value="FliG_C"/>
    <property type="match status" value="1"/>
</dbReference>
<keyword evidence="3" id="KW-0282">Flagellum</keyword>
<dbReference type="STRING" id="342108.amb3165"/>
<sequence>MTIFSSAIQSVRALRREAPTREAALALLLCLYDLWVLAKVKGDLYLEAHAEMPLSSSLFFHHKPMRDLPWLLTPLVDFIRLMTLGSNNAKQARRLLQAYRETEKRALDHVLRQASLVWPMGFCLWIAGLAVLASLGGLGLTALAWWGVSLAAAGVMVGIWLVRLRTIADHRLGVLDAMTEGCLSYLNGYAQQICAENARFVLPPALKPSFFELADAFGEDSYFHRYGAYNGFTLSETGTQAEIDTKLAERLQAILDYDPDWLAKALPGLSRDITGELPADQVETVSAFSQLADLDEASLRIILQSCAHDLRAAALIGTSSAVLERFVANLSEADQKTLVTDIRAMGSIPAADIAIAQRSVLDLAKSLTDSGELAARTKEEGDLLTLWKRMSGEEGASGQPGRPEN</sequence>
<dbReference type="Proteomes" id="UP000007058">
    <property type="component" value="Chromosome"/>
</dbReference>
<keyword evidence="3" id="KW-0969">Cilium</keyword>
<proteinExistence type="predicted"/>
<dbReference type="Gene3D" id="1.10.220.30">
    <property type="match status" value="1"/>
</dbReference>
<dbReference type="SUPFAM" id="SSF48029">
    <property type="entry name" value="FliG"/>
    <property type="match status" value="1"/>
</dbReference>
<dbReference type="HOGENOM" id="CLU_692236_0_0_5"/>
<evidence type="ECO:0000259" key="2">
    <source>
        <dbReference type="Pfam" id="PF01706"/>
    </source>
</evidence>
<dbReference type="OrthoDB" id="9782603at2"/>
<keyword evidence="4" id="KW-1185">Reference proteome</keyword>
<evidence type="ECO:0000313" key="4">
    <source>
        <dbReference type="Proteomes" id="UP000007058"/>
    </source>
</evidence>
<gene>
    <name evidence="3" type="ordered locus">amb3165</name>
</gene>
<dbReference type="AlphaFoldDB" id="Q2W2F6"/>
<dbReference type="EMBL" id="AP007255">
    <property type="protein sequence ID" value="BAE51969.1"/>
    <property type="molecule type" value="Genomic_DNA"/>
</dbReference>
<dbReference type="PANTHER" id="PTHR30534:SF0">
    <property type="entry name" value="FLAGELLAR MOTOR SWITCH PROTEIN FLIG"/>
    <property type="match status" value="1"/>
</dbReference>
<reference evidence="3 4" key="1">
    <citation type="journal article" date="2005" name="DNA Res.">
        <title>Complete genome sequence of the facultative anaerobic magnetotactic bacterium Magnetospirillum sp. strain AMB-1.</title>
        <authorList>
            <person name="Matsunaga T."/>
            <person name="Okamura Y."/>
            <person name="Fukuda Y."/>
            <person name="Wahyudi A.T."/>
            <person name="Murase Y."/>
            <person name="Takeyama H."/>
        </authorList>
    </citation>
    <scope>NUCLEOTIDE SEQUENCE [LARGE SCALE GENOMIC DNA]</scope>
    <source>
        <strain evidence="4">ATCC 700264 / AMB-1</strain>
    </source>
</reference>
<name>Q2W2F6_PARM1</name>
<keyword evidence="3" id="KW-0966">Cell projection</keyword>
<dbReference type="GO" id="GO:0071973">
    <property type="term" value="P:bacterial-type flagellum-dependent cell motility"/>
    <property type="evidence" value="ECO:0007669"/>
    <property type="project" value="InterPro"/>
</dbReference>
<organism evidence="3 4">
    <name type="scientific">Paramagnetospirillum magneticum (strain ATCC 700264 / AMB-1)</name>
    <name type="common">Magnetospirillum magneticum</name>
    <dbReference type="NCBI Taxonomy" id="342108"/>
    <lineage>
        <taxon>Bacteria</taxon>
        <taxon>Pseudomonadati</taxon>
        <taxon>Pseudomonadota</taxon>
        <taxon>Alphaproteobacteria</taxon>
        <taxon>Rhodospirillales</taxon>
        <taxon>Magnetospirillaceae</taxon>
        <taxon>Paramagnetospirillum</taxon>
    </lineage>
</organism>
<accession>Q2W2F6</accession>
<dbReference type="GO" id="GO:0003774">
    <property type="term" value="F:cytoskeletal motor activity"/>
    <property type="evidence" value="ECO:0007669"/>
    <property type="project" value="InterPro"/>
</dbReference>
<dbReference type="RefSeq" id="WP_011385530.1">
    <property type="nucleotide sequence ID" value="NC_007626.1"/>
</dbReference>
<protein>
    <submittedName>
        <fullName evidence="3">Flagellar motor component</fullName>
    </submittedName>
</protein>
<evidence type="ECO:0000256" key="1">
    <source>
        <dbReference type="ARBA" id="ARBA00025598"/>
    </source>
</evidence>
<dbReference type="InterPro" id="IPR023087">
    <property type="entry name" value="Flg_Motor_Flig_C"/>
</dbReference>
<dbReference type="GO" id="GO:0009288">
    <property type="term" value="C:bacterial-type flagellum"/>
    <property type="evidence" value="ECO:0007669"/>
    <property type="project" value="InterPro"/>
</dbReference>
<evidence type="ECO:0000313" key="3">
    <source>
        <dbReference type="EMBL" id="BAE51969.1"/>
    </source>
</evidence>
<dbReference type="InterPro" id="IPR000090">
    <property type="entry name" value="Flg_Motor_Flig"/>
</dbReference>
<feature type="domain" description="Flagellar motor switch protein FliG C-terminal" evidence="2">
    <location>
        <begin position="287"/>
        <end position="373"/>
    </location>
</feature>
<comment type="function">
    <text evidence="1">FliG is one of three proteins (FliG, FliN, FliM) that forms the rotor-mounted switch complex (C ring), located at the base of the basal body. This complex interacts with the CheY and CheZ chemotaxis proteins, in addition to contacting components of the motor that determine the direction of flagellar rotation.</text>
</comment>
<dbReference type="PANTHER" id="PTHR30534">
    <property type="entry name" value="FLAGELLAR MOTOR SWITCH PROTEIN FLIG"/>
    <property type="match status" value="1"/>
</dbReference>
<dbReference type="GO" id="GO:0006935">
    <property type="term" value="P:chemotaxis"/>
    <property type="evidence" value="ECO:0007669"/>
    <property type="project" value="InterPro"/>
</dbReference>